<evidence type="ECO:0000313" key="10">
    <source>
        <dbReference type="Proteomes" id="UP000504603"/>
    </source>
</evidence>
<sequence length="109" mass="12234">MVSATVAGYIVGIIGNITSLCLFLFPLPTFYKIIKDKVVKEFNLELHLAIVLNCMLWIFYGMPFVHPDSVLIVTINIIGLVIELAYLAIFVFFSDFRQKAKESGCLSRG</sequence>
<evidence type="ECO:0000256" key="5">
    <source>
        <dbReference type="ARBA" id="ARBA00022692"/>
    </source>
</evidence>
<evidence type="ECO:0000313" key="11">
    <source>
        <dbReference type="RefSeq" id="XP_022150091.1"/>
    </source>
</evidence>
<evidence type="ECO:0000256" key="4">
    <source>
        <dbReference type="ARBA" id="ARBA00022597"/>
    </source>
</evidence>
<dbReference type="KEGG" id="mcha:111018352"/>
<evidence type="ECO:0000256" key="1">
    <source>
        <dbReference type="ARBA" id="ARBA00004127"/>
    </source>
</evidence>
<dbReference type="AlphaFoldDB" id="A0A6J1DAE8"/>
<organism evidence="10 11">
    <name type="scientific">Momordica charantia</name>
    <name type="common">Bitter gourd</name>
    <name type="synonym">Balsam pear</name>
    <dbReference type="NCBI Taxonomy" id="3673"/>
    <lineage>
        <taxon>Eukaryota</taxon>
        <taxon>Viridiplantae</taxon>
        <taxon>Streptophyta</taxon>
        <taxon>Embryophyta</taxon>
        <taxon>Tracheophyta</taxon>
        <taxon>Spermatophyta</taxon>
        <taxon>Magnoliopsida</taxon>
        <taxon>eudicotyledons</taxon>
        <taxon>Gunneridae</taxon>
        <taxon>Pentapetalae</taxon>
        <taxon>rosids</taxon>
        <taxon>fabids</taxon>
        <taxon>Cucurbitales</taxon>
        <taxon>Cucurbitaceae</taxon>
        <taxon>Momordiceae</taxon>
        <taxon>Momordica</taxon>
    </lineage>
</organism>
<dbReference type="PANTHER" id="PTHR10791">
    <property type="entry name" value="RAG1-ACTIVATING PROTEIN 1"/>
    <property type="match status" value="1"/>
</dbReference>
<dbReference type="RefSeq" id="XP_022150091.1">
    <property type="nucleotide sequence ID" value="XM_022294399.1"/>
</dbReference>
<dbReference type="PANTHER" id="PTHR10791:SF236">
    <property type="entry name" value="BIDIRECTIONAL SUGAR TRANSPORTER SWEET8"/>
    <property type="match status" value="1"/>
</dbReference>
<keyword evidence="7 9" id="KW-1133">Transmembrane helix</keyword>
<dbReference type="Gene3D" id="1.20.1280.290">
    <property type="match status" value="1"/>
</dbReference>
<name>A0A6J1DAE8_MOMCH</name>
<gene>
    <name evidence="11" type="primary">LOC111018352</name>
</gene>
<keyword evidence="5 9" id="KW-0812">Transmembrane</keyword>
<dbReference type="Proteomes" id="UP000504603">
    <property type="component" value="Unplaced"/>
</dbReference>
<dbReference type="InterPro" id="IPR047664">
    <property type="entry name" value="SWEET"/>
</dbReference>
<reference evidence="11" key="1">
    <citation type="submission" date="2025-08" db="UniProtKB">
        <authorList>
            <consortium name="RefSeq"/>
        </authorList>
    </citation>
    <scope>IDENTIFICATION</scope>
    <source>
        <strain evidence="11">OHB3-1</strain>
    </source>
</reference>
<evidence type="ECO:0000256" key="3">
    <source>
        <dbReference type="ARBA" id="ARBA00022448"/>
    </source>
</evidence>
<keyword evidence="8 9" id="KW-0472">Membrane</keyword>
<comment type="subcellular location">
    <subcellularLocation>
        <location evidence="1">Endomembrane system</location>
        <topology evidence="1">Multi-pass membrane protein</topology>
    </subcellularLocation>
</comment>
<feature type="transmembrane region" description="Helical" evidence="9">
    <location>
        <begin position="6"/>
        <end position="25"/>
    </location>
</feature>
<feature type="transmembrane region" description="Helical" evidence="9">
    <location>
        <begin position="46"/>
        <end position="65"/>
    </location>
</feature>
<keyword evidence="6" id="KW-0677">Repeat</keyword>
<evidence type="ECO:0000256" key="2">
    <source>
        <dbReference type="ARBA" id="ARBA00007809"/>
    </source>
</evidence>
<dbReference type="GO" id="GO:0012505">
    <property type="term" value="C:endomembrane system"/>
    <property type="evidence" value="ECO:0007669"/>
    <property type="project" value="UniProtKB-SubCell"/>
</dbReference>
<dbReference type="GeneID" id="111018352"/>
<proteinExistence type="inferred from homology"/>
<dbReference type="Pfam" id="PF03083">
    <property type="entry name" value="MtN3_slv"/>
    <property type="match status" value="1"/>
</dbReference>
<evidence type="ECO:0000256" key="9">
    <source>
        <dbReference type="SAM" id="Phobius"/>
    </source>
</evidence>
<evidence type="ECO:0000256" key="7">
    <source>
        <dbReference type="ARBA" id="ARBA00022989"/>
    </source>
</evidence>
<keyword evidence="4" id="KW-0762">Sugar transport</keyword>
<dbReference type="GO" id="GO:0016020">
    <property type="term" value="C:membrane"/>
    <property type="evidence" value="ECO:0007669"/>
    <property type="project" value="InterPro"/>
</dbReference>
<keyword evidence="10" id="KW-1185">Reference proteome</keyword>
<feature type="transmembrane region" description="Helical" evidence="9">
    <location>
        <begin position="71"/>
        <end position="93"/>
    </location>
</feature>
<protein>
    <submittedName>
        <fullName evidence="11">Bidirectional sugar transporter SWEET7b-like</fullName>
    </submittedName>
</protein>
<comment type="similarity">
    <text evidence="2">Belongs to the SWEET sugar transporter family.</text>
</comment>
<keyword evidence="3" id="KW-0813">Transport</keyword>
<accession>A0A6J1DAE8</accession>
<dbReference type="InterPro" id="IPR004316">
    <property type="entry name" value="SWEET_rpt"/>
</dbReference>
<dbReference type="OrthoDB" id="409725at2759"/>
<evidence type="ECO:0000256" key="8">
    <source>
        <dbReference type="ARBA" id="ARBA00023136"/>
    </source>
</evidence>
<evidence type="ECO:0000256" key="6">
    <source>
        <dbReference type="ARBA" id="ARBA00022737"/>
    </source>
</evidence>
<dbReference type="FunFam" id="1.20.1280.290:FF:000001">
    <property type="entry name" value="Bidirectional sugar transporter SWEET"/>
    <property type="match status" value="1"/>
</dbReference>
<dbReference type="GO" id="GO:0051119">
    <property type="term" value="F:sugar transmembrane transporter activity"/>
    <property type="evidence" value="ECO:0007669"/>
    <property type="project" value="InterPro"/>
</dbReference>